<gene>
    <name evidence="1" type="ORF">Daus18300_000723</name>
</gene>
<organism evidence="1 2">
    <name type="scientific">Diaporthe australafricana</name>
    <dbReference type="NCBI Taxonomy" id="127596"/>
    <lineage>
        <taxon>Eukaryota</taxon>
        <taxon>Fungi</taxon>
        <taxon>Dikarya</taxon>
        <taxon>Ascomycota</taxon>
        <taxon>Pezizomycotina</taxon>
        <taxon>Sordariomycetes</taxon>
        <taxon>Sordariomycetidae</taxon>
        <taxon>Diaporthales</taxon>
        <taxon>Diaporthaceae</taxon>
        <taxon>Diaporthe</taxon>
    </lineage>
</organism>
<evidence type="ECO:0000313" key="2">
    <source>
        <dbReference type="Proteomes" id="UP001583177"/>
    </source>
</evidence>
<evidence type="ECO:0000313" key="1">
    <source>
        <dbReference type="EMBL" id="KAL1882237.1"/>
    </source>
</evidence>
<accession>A0ABR3Y341</accession>
<dbReference type="Proteomes" id="UP001583177">
    <property type="component" value="Unassembled WGS sequence"/>
</dbReference>
<reference evidence="1 2" key="1">
    <citation type="journal article" date="2024" name="IMA Fungus">
        <title>IMA Genome - F19 : A genome assembly and annotation guide to empower mycologists, including annotated draft genome sequences of Ceratocystis pirilliformis, Diaporthe australafricana, Fusarium ophioides, Paecilomyces lecythidis, and Sporothrix stenoceras.</title>
        <authorList>
            <person name="Aylward J."/>
            <person name="Wilson A.M."/>
            <person name="Visagie C.M."/>
            <person name="Spraker J."/>
            <person name="Barnes I."/>
            <person name="Buitendag C."/>
            <person name="Ceriani C."/>
            <person name="Del Mar Angel L."/>
            <person name="du Plessis D."/>
            <person name="Fuchs T."/>
            <person name="Gasser K."/>
            <person name="Kramer D."/>
            <person name="Li W."/>
            <person name="Munsamy K."/>
            <person name="Piso A."/>
            <person name="Price J.L."/>
            <person name="Sonnekus B."/>
            <person name="Thomas C."/>
            <person name="van der Nest A."/>
            <person name="van Dijk A."/>
            <person name="van Heerden A."/>
            <person name="van Vuuren N."/>
            <person name="Yilmaz N."/>
            <person name="Duong T.A."/>
            <person name="van der Merwe N.A."/>
            <person name="Wingfield M.J."/>
            <person name="Wingfield B.D."/>
        </authorList>
    </citation>
    <scope>NUCLEOTIDE SEQUENCE [LARGE SCALE GENOMIC DNA]</scope>
    <source>
        <strain evidence="1 2">CMW 18300</strain>
    </source>
</reference>
<dbReference type="EMBL" id="JAWRVE010000004">
    <property type="protein sequence ID" value="KAL1882237.1"/>
    <property type="molecule type" value="Genomic_DNA"/>
</dbReference>
<name>A0ABR3Y341_9PEZI</name>
<comment type="caution">
    <text evidence="1">The sequence shown here is derived from an EMBL/GenBank/DDBJ whole genome shotgun (WGS) entry which is preliminary data.</text>
</comment>
<feature type="non-terminal residue" evidence="1">
    <location>
        <position position="186"/>
    </location>
</feature>
<sequence>MNAITPDGDPVAPFSSAEDLKAELASELDKLGNAPEDPAQLRLRQIVSGWESSPDLMPYALIYPVRRDPAKIGRNVENSREMSSKLNLEENSGVSFLWEIESHAGVDSPLVSMGRLDERGLAVLDALTHVAFYEDLEIFMIQNTDTHDDLGQAKLHYLDLMGRSRLVDFCMPRLDVLSSSYSDCDV</sequence>
<proteinExistence type="predicted"/>
<keyword evidence="2" id="KW-1185">Reference proteome</keyword>
<protein>
    <submittedName>
        <fullName evidence="1">Uncharacterized protein</fullName>
    </submittedName>
</protein>